<proteinExistence type="predicted"/>
<evidence type="ECO:0000313" key="2">
    <source>
        <dbReference type="EnsemblMetazoa" id="AFUN014001-PA"/>
    </source>
</evidence>
<evidence type="ECO:0000256" key="1">
    <source>
        <dbReference type="SAM" id="Phobius"/>
    </source>
</evidence>
<organism evidence="2">
    <name type="scientific">Anopheles funestus</name>
    <name type="common">African malaria mosquito</name>
    <dbReference type="NCBI Taxonomy" id="62324"/>
    <lineage>
        <taxon>Eukaryota</taxon>
        <taxon>Metazoa</taxon>
        <taxon>Ecdysozoa</taxon>
        <taxon>Arthropoda</taxon>
        <taxon>Hexapoda</taxon>
        <taxon>Insecta</taxon>
        <taxon>Pterygota</taxon>
        <taxon>Neoptera</taxon>
        <taxon>Endopterygota</taxon>
        <taxon>Diptera</taxon>
        <taxon>Nematocera</taxon>
        <taxon>Culicoidea</taxon>
        <taxon>Culicidae</taxon>
        <taxon>Anophelinae</taxon>
        <taxon>Anopheles</taxon>
    </lineage>
</organism>
<accession>A0A182S0G4</accession>
<dbReference type="VEuPathDB" id="VectorBase:AFUN014001"/>
<dbReference type="EnsemblMetazoa" id="AFUN014001-RA">
    <property type="protein sequence ID" value="AFUN014001-PA"/>
    <property type="gene ID" value="AFUN014001"/>
</dbReference>
<keyword evidence="1" id="KW-0472">Membrane</keyword>
<keyword evidence="1" id="KW-1133">Transmembrane helix</keyword>
<protein>
    <submittedName>
        <fullName evidence="2">Uncharacterized protein</fullName>
    </submittedName>
</protein>
<dbReference type="AlphaFoldDB" id="A0A182S0G4"/>
<reference evidence="2" key="1">
    <citation type="submission" date="2020-05" db="UniProtKB">
        <authorList>
            <consortium name="EnsemblMetazoa"/>
        </authorList>
    </citation>
    <scope>IDENTIFICATION</scope>
    <source>
        <strain evidence="2">FUMOZ</strain>
    </source>
</reference>
<feature type="transmembrane region" description="Helical" evidence="1">
    <location>
        <begin position="74"/>
        <end position="96"/>
    </location>
</feature>
<sequence>MVHSLSLNIWQSSTYEHKGVPFVREQSVISSSGSSPFFKPLAIVNVCAIKKTPSTILSAGQLLSIQYCKARSSVIFLSSFISKVALAIGVELYSLFIGFRSPMPMT</sequence>
<keyword evidence="1" id="KW-0812">Transmembrane</keyword>
<name>A0A182S0G4_ANOFN</name>